<dbReference type="Pfam" id="PF02622">
    <property type="entry name" value="DUF179"/>
    <property type="match status" value="1"/>
</dbReference>
<name>A0A7R9M8U4_9ACAR</name>
<keyword evidence="2" id="KW-1185">Reference proteome</keyword>
<dbReference type="OrthoDB" id="8300456at2759"/>
<dbReference type="PANTHER" id="PTHR30327">
    <property type="entry name" value="UNCHARACTERIZED PROTEIN YQGE"/>
    <property type="match status" value="1"/>
</dbReference>
<sequence length="178" mass="20269">MSDNIFDNLSGKILIATPYMLSEVSDKVDDNLIIPIYLGGPVEHERGFFLHSDDYNKNLLLHSQNDIAVSSNPEIPQDIISGNGPKNTWKGGQLENELKNNLWIVADCDKELIFSDNPEKKWYAALKYLGIDMSCFASQMVIYQHKILFLGIGVLTIKNEYQYIINSKMTNMKLALFY</sequence>
<dbReference type="GO" id="GO:0005829">
    <property type="term" value="C:cytosol"/>
    <property type="evidence" value="ECO:0007669"/>
    <property type="project" value="TreeGrafter"/>
</dbReference>
<organism evidence="1">
    <name type="scientific">Oppiella nova</name>
    <dbReference type="NCBI Taxonomy" id="334625"/>
    <lineage>
        <taxon>Eukaryota</taxon>
        <taxon>Metazoa</taxon>
        <taxon>Ecdysozoa</taxon>
        <taxon>Arthropoda</taxon>
        <taxon>Chelicerata</taxon>
        <taxon>Arachnida</taxon>
        <taxon>Acari</taxon>
        <taxon>Acariformes</taxon>
        <taxon>Sarcoptiformes</taxon>
        <taxon>Oribatida</taxon>
        <taxon>Brachypylina</taxon>
        <taxon>Oppioidea</taxon>
        <taxon>Oppiidae</taxon>
        <taxon>Oppiella</taxon>
    </lineage>
</organism>
<accession>A0A7R9M8U4</accession>
<evidence type="ECO:0000313" key="2">
    <source>
        <dbReference type="Proteomes" id="UP000728032"/>
    </source>
</evidence>
<dbReference type="EMBL" id="CAJPVJ010009132">
    <property type="protein sequence ID" value="CAG2172372.1"/>
    <property type="molecule type" value="Genomic_DNA"/>
</dbReference>
<dbReference type="SUPFAM" id="SSF143456">
    <property type="entry name" value="VC0467-like"/>
    <property type="match status" value="1"/>
</dbReference>
<protein>
    <submittedName>
        <fullName evidence="1">Uncharacterized protein</fullName>
    </submittedName>
</protein>
<dbReference type="InterPro" id="IPR003774">
    <property type="entry name" value="AlgH-like"/>
</dbReference>
<dbReference type="AlphaFoldDB" id="A0A7R9M8U4"/>
<gene>
    <name evidence="1" type="ORF">ONB1V03_LOCUS11829</name>
</gene>
<dbReference type="PANTHER" id="PTHR30327:SF1">
    <property type="entry name" value="UPF0301 PROTEIN YQGE"/>
    <property type="match status" value="1"/>
</dbReference>
<proteinExistence type="predicted"/>
<evidence type="ECO:0000313" key="1">
    <source>
        <dbReference type="EMBL" id="CAD7655185.1"/>
    </source>
</evidence>
<dbReference type="Gene3D" id="3.40.1740.10">
    <property type="entry name" value="VC0467-like"/>
    <property type="match status" value="1"/>
</dbReference>
<dbReference type="Proteomes" id="UP000728032">
    <property type="component" value="Unassembled WGS sequence"/>
</dbReference>
<dbReference type="EMBL" id="OC923957">
    <property type="protein sequence ID" value="CAD7655185.1"/>
    <property type="molecule type" value="Genomic_DNA"/>
</dbReference>
<reference evidence="1" key="1">
    <citation type="submission" date="2020-11" db="EMBL/GenBank/DDBJ databases">
        <authorList>
            <person name="Tran Van P."/>
        </authorList>
    </citation>
    <scope>NUCLEOTIDE SEQUENCE</scope>
</reference>